<proteinExistence type="predicted"/>
<dbReference type="EMBL" id="AVOT02113898">
    <property type="protein sequence ID" value="MBW0582951.1"/>
    <property type="molecule type" value="Genomic_DNA"/>
</dbReference>
<comment type="caution">
    <text evidence="1">The sequence shown here is derived from an EMBL/GenBank/DDBJ whole genome shotgun (WGS) entry which is preliminary data.</text>
</comment>
<organism evidence="1 2">
    <name type="scientific">Austropuccinia psidii MF-1</name>
    <dbReference type="NCBI Taxonomy" id="1389203"/>
    <lineage>
        <taxon>Eukaryota</taxon>
        <taxon>Fungi</taxon>
        <taxon>Dikarya</taxon>
        <taxon>Basidiomycota</taxon>
        <taxon>Pucciniomycotina</taxon>
        <taxon>Pucciniomycetes</taxon>
        <taxon>Pucciniales</taxon>
        <taxon>Sphaerophragmiaceae</taxon>
        <taxon>Austropuccinia</taxon>
    </lineage>
</organism>
<feature type="non-terminal residue" evidence="1">
    <location>
        <position position="1"/>
    </location>
</feature>
<accession>A0A9Q3Q2K1</accession>
<evidence type="ECO:0000313" key="2">
    <source>
        <dbReference type="Proteomes" id="UP000765509"/>
    </source>
</evidence>
<reference evidence="1" key="1">
    <citation type="submission" date="2021-03" db="EMBL/GenBank/DDBJ databases">
        <title>Draft genome sequence of rust myrtle Austropuccinia psidii MF-1, a brazilian biotype.</title>
        <authorList>
            <person name="Quecine M.C."/>
            <person name="Pachon D.M.R."/>
            <person name="Bonatelli M.L."/>
            <person name="Correr F.H."/>
            <person name="Franceschini L.M."/>
            <person name="Leite T.F."/>
            <person name="Margarido G.R.A."/>
            <person name="Almeida C.A."/>
            <person name="Ferrarezi J.A."/>
            <person name="Labate C.A."/>
        </authorList>
    </citation>
    <scope>NUCLEOTIDE SEQUENCE</scope>
    <source>
        <strain evidence="1">MF-1</strain>
    </source>
</reference>
<evidence type="ECO:0000313" key="1">
    <source>
        <dbReference type="EMBL" id="MBW0582951.1"/>
    </source>
</evidence>
<name>A0A9Q3Q2K1_9BASI</name>
<protein>
    <submittedName>
        <fullName evidence="1">Uncharacterized protein</fullName>
    </submittedName>
</protein>
<dbReference type="AlphaFoldDB" id="A0A9Q3Q2K1"/>
<sequence>YFQIDCLDCKTKHTILKDFDDNRTNFLGLDASDQNGKLETFVETIKIQNLINLKGFEDHKSPKTFRLLVWTLPRGWKLLDENQDLELVPRQIQMNTQLFKSPIHLPISSNPFGPPTFLALSTDGQLSGGILHQVNKDTWIPTLKSESLNKHKIWLSKLLGIKQLSPSVVFLEPHFSRFVAILCHLTESETYRAYRLVILDLRQQPFTSGVVAMNNLQVKKV</sequence>
<keyword evidence="2" id="KW-1185">Reference proteome</keyword>
<gene>
    <name evidence="1" type="ORF">O181_122666</name>
</gene>
<dbReference type="Proteomes" id="UP000765509">
    <property type="component" value="Unassembled WGS sequence"/>
</dbReference>